<protein>
    <submittedName>
        <fullName evidence="1">Uncharacterized protein</fullName>
    </submittedName>
</protein>
<reference evidence="2" key="2">
    <citation type="submission" date="2013-12" db="EMBL/GenBank/DDBJ databases">
        <title>Evolution of pathogenesis and genome organization in the Tremellales.</title>
        <authorList>
            <person name="Cuomo C."/>
            <person name="Litvintseva A."/>
            <person name="Heitman J."/>
            <person name="Chen Y."/>
            <person name="Sun S."/>
            <person name="Springer D."/>
            <person name="Dromer F."/>
            <person name="Young S."/>
            <person name="Zeng Q."/>
            <person name="Chapman S."/>
            <person name="Gujja S."/>
            <person name="Saif S."/>
            <person name="Birren B."/>
        </authorList>
    </citation>
    <scope>NUCLEOTIDE SEQUENCE [LARGE SCALE GENOMIC DNA]</scope>
    <source>
        <strain evidence="2">BCC8398</strain>
    </source>
</reference>
<name>A0A1B9GZR1_9TREE</name>
<dbReference type="EMBL" id="KI669495">
    <property type="protein sequence ID" value="OCF36484.1"/>
    <property type="molecule type" value="Genomic_DNA"/>
</dbReference>
<sequence length="349" mass="39647">MSKPTVHTHTRKFELLSHSRIIIIRSLPSMMTSEHLLDLFPAISNMNSKSDSAPDPDPNPNLAPAKSDCTPLFPKLDHLELDPTFISELADWLNRNWITPRTDIIKIPRHPFLDFLLLAFTSSSSVTQNLTLIYPTYNEAMLRVFFSSRYGDERTLQRCGITHDRRRHKIKAEWNLFMDEGVTLALMPLVFNFPQGLERVVVTGVVRSSIVPLRCSKIKVEFRECACGRRERDSVTDNQLQPQANDRSATCVDHVDIERRVEQISELLTPSYAASTSSTGISGHQQEHDHQSGLVRPDVYEFVDAELGGDDEVEEQLRGLISLSADEVLKSMLLEGRMVFTRSDTRNRS</sequence>
<reference evidence="1 2" key="1">
    <citation type="submission" date="2013-07" db="EMBL/GenBank/DDBJ databases">
        <title>The Genome Sequence of Cryptococcus heveanensis BCC8398.</title>
        <authorList>
            <consortium name="The Broad Institute Genome Sequencing Platform"/>
            <person name="Cuomo C."/>
            <person name="Litvintseva A."/>
            <person name="Chen Y."/>
            <person name="Heitman J."/>
            <person name="Sun S."/>
            <person name="Springer D."/>
            <person name="Dromer F."/>
            <person name="Young S.K."/>
            <person name="Zeng Q."/>
            <person name="Gargeya S."/>
            <person name="Fitzgerald M."/>
            <person name="Abouelleil A."/>
            <person name="Alvarado L."/>
            <person name="Berlin A.M."/>
            <person name="Chapman S.B."/>
            <person name="Dewar J."/>
            <person name="Goldberg J."/>
            <person name="Griggs A."/>
            <person name="Gujja S."/>
            <person name="Hansen M."/>
            <person name="Howarth C."/>
            <person name="Imamovic A."/>
            <person name="Larimer J."/>
            <person name="McCowan C."/>
            <person name="Murphy C."/>
            <person name="Pearson M."/>
            <person name="Priest M."/>
            <person name="Roberts A."/>
            <person name="Saif S."/>
            <person name="Shea T."/>
            <person name="Sykes S."/>
            <person name="Wortman J."/>
            <person name="Nusbaum C."/>
            <person name="Birren B."/>
        </authorList>
    </citation>
    <scope>NUCLEOTIDE SEQUENCE [LARGE SCALE GENOMIC DNA]</scope>
    <source>
        <strain evidence="1 2">BCC8398</strain>
    </source>
</reference>
<dbReference type="AlphaFoldDB" id="A0A1B9GZR1"/>
<evidence type="ECO:0000313" key="1">
    <source>
        <dbReference type="EMBL" id="OCF36484.1"/>
    </source>
</evidence>
<keyword evidence="2" id="KW-1185">Reference proteome</keyword>
<dbReference type="Proteomes" id="UP000092666">
    <property type="component" value="Unassembled WGS sequence"/>
</dbReference>
<organism evidence="1 2">
    <name type="scientific">Kwoniella heveanensis BCC8398</name>
    <dbReference type="NCBI Taxonomy" id="1296120"/>
    <lineage>
        <taxon>Eukaryota</taxon>
        <taxon>Fungi</taxon>
        <taxon>Dikarya</taxon>
        <taxon>Basidiomycota</taxon>
        <taxon>Agaricomycotina</taxon>
        <taxon>Tremellomycetes</taxon>
        <taxon>Tremellales</taxon>
        <taxon>Cryptococcaceae</taxon>
        <taxon>Kwoniella</taxon>
    </lineage>
</organism>
<accession>A0A1B9GZR1</accession>
<gene>
    <name evidence="1" type="ORF">I316_01733</name>
</gene>
<dbReference type="OrthoDB" id="10295317at2759"/>
<proteinExistence type="predicted"/>
<evidence type="ECO:0000313" key="2">
    <source>
        <dbReference type="Proteomes" id="UP000092666"/>
    </source>
</evidence>